<keyword evidence="2 8" id="KW-0812">Transmembrane</keyword>
<feature type="transmembrane region" description="Helical" evidence="8">
    <location>
        <begin position="186"/>
        <end position="207"/>
    </location>
</feature>
<dbReference type="InterPro" id="IPR050125">
    <property type="entry name" value="GPCR_opsins"/>
</dbReference>
<evidence type="ECO:0000256" key="6">
    <source>
        <dbReference type="ARBA" id="ARBA00023170"/>
    </source>
</evidence>
<dbReference type="Proteomes" id="UP000275408">
    <property type="component" value="Unassembled WGS sequence"/>
</dbReference>
<proteinExistence type="predicted"/>
<keyword evidence="5 8" id="KW-0472">Membrane</keyword>
<evidence type="ECO:0000256" key="7">
    <source>
        <dbReference type="ARBA" id="ARBA00023224"/>
    </source>
</evidence>
<dbReference type="Gene3D" id="1.20.1070.10">
    <property type="entry name" value="Rhodopsin 7-helix transmembrane proteins"/>
    <property type="match status" value="1"/>
</dbReference>
<evidence type="ECO:0000256" key="8">
    <source>
        <dbReference type="SAM" id="Phobius"/>
    </source>
</evidence>
<organism evidence="10 11">
    <name type="scientific">Pocillopora damicornis</name>
    <name type="common">Cauliflower coral</name>
    <name type="synonym">Millepora damicornis</name>
    <dbReference type="NCBI Taxonomy" id="46731"/>
    <lineage>
        <taxon>Eukaryota</taxon>
        <taxon>Metazoa</taxon>
        <taxon>Cnidaria</taxon>
        <taxon>Anthozoa</taxon>
        <taxon>Hexacorallia</taxon>
        <taxon>Scleractinia</taxon>
        <taxon>Astrocoeniina</taxon>
        <taxon>Pocilloporidae</taxon>
        <taxon>Pocillopora</taxon>
    </lineage>
</organism>
<feature type="transmembrane region" description="Helical" evidence="8">
    <location>
        <begin position="97"/>
        <end position="120"/>
    </location>
</feature>
<dbReference type="PRINTS" id="PR00237">
    <property type="entry name" value="GPCRRHODOPSN"/>
</dbReference>
<sequence>MRGFFVGAASITTFATMTLSLFKIFRRMHDQAPDADFKFALGEEEDWKPYKSMKTMTVTWFYGLAVMFPPFVGWGSFSSESGGTICIPNWRDNTSAGHAYLITLVILAFVAPLYVSLVCFARIYRKSRKLPDENLRTTKEKTLTRKAVRMVVLGIVSFSISWTPYCVSAMISVIGGSEIFDRDQSFIPGIFAKASLMYNPLLCMLVCKR</sequence>
<dbReference type="InterPro" id="IPR017452">
    <property type="entry name" value="GPCR_Rhodpsn_7TM"/>
</dbReference>
<evidence type="ECO:0000256" key="1">
    <source>
        <dbReference type="ARBA" id="ARBA00004141"/>
    </source>
</evidence>
<dbReference type="SUPFAM" id="SSF81321">
    <property type="entry name" value="Family A G protein-coupled receptor-like"/>
    <property type="match status" value="1"/>
</dbReference>
<evidence type="ECO:0000313" key="11">
    <source>
        <dbReference type="Proteomes" id="UP000275408"/>
    </source>
</evidence>
<feature type="domain" description="G-protein coupled receptors family 1 profile" evidence="9">
    <location>
        <begin position="1"/>
        <end position="203"/>
    </location>
</feature>
<dbReference type="InterPro" id="IPR000276">
    <property type="entry name" value="GPCR_Rhodpsn"/>
</dbReference>
<keyword evidence="6" id="KW-0675">Receptor</keyword>
<keyword evidence="4" id="KW-0297">G-protein coupled receptor</keyword>
<dbReference type="GO" id="GO:0004930">
    <property type="term" value="F:G protein-coupled receptor activity"/>
    <property type="evidence" value="ECO:0007669"/>
    <property type="project" value="UniProtKB-KW"/>
</dbReference>
<evidence type="ECO:0000313" key="10">
    <source>
        <dbReference type="EMBL" id="RMX50444.1"/>
    </source>
</evidence>
<dbReference type="PANTHER" id="PTHR24240">
    <property type="entry name" value="OPSIN"/>
    <property type="match status" value="1"/>
</dbReference>
<dbReference type="Pfam" id="PF00001">
    <property type="entry name" value="7tm_1"/>
    <property type="match status" value="1"/>
</dbReference>
<reference evidence="10 11" key="1">
    <citation type="journal article" date="2018" name="Sci. Rep.">
        <title>Comparative analysis of the Pocillopora damicornis genome highlights role of immune system in coral evolution.</title>
        <authorList>
            <person name="Cunning R."/>
            <person name="Bay R.A."/>
            <person name="Gillette P."/>
            <person name="Baker A.C."/>
            <person name="Traylor-Knowles N."/>
        </authorList>
    </citation>
    <scope>NUCLEOTIDE SEQUENCE [LARGE SCALE GENOMIC DNA]</scope>
    <source>
        <strain evidence="10">RSMAS</strain>
        <tissue evidence="10">Whole animal</tissue>
    </source>
</reference>
<feature type="transmembrane region" description="Helical" evidence="8">
    <location>
        <begin position="58"/>
        <end position="77"/>
    </location>
</feature>
<accession>A0A3M6UA84</accession>
<dbReference type="OrthoDB" id="5984290at2759"/>
<evidence type="ECO:0000259" key="9">
    <source>
        <dbReference type="PROSITE" id="PS50262"/>
    </source>
</evidence>
<keyword evidence="11" id="KW-1185">Reference proteome</keyword>
<name>A0A3M6UA84_POCDA</name>
<dbReference type="AlphaFoldDB" id="A0A3M6UA84"/>
<dbReference type="PROSITE" id="PS50262">
    <property type="entry name" value="G_PROTEIN_RECEP_F1_2"/>
    <property type="match status" value="1"/>
</dbReference>
<evidence type="ECO:0000256" key="5">
    <source>
        <dbReference type="ARBA" id="ARBA00023136"/>
    </source>
</evidence>
<evidence type="ECO:0000256" key="4">
    <source>
        <dbReference type="ARBA" id="ARBA00023040"/>
    </source>
</evidence>
<feature type="transmembrane region" description="Helical" evidence="8">
    <location>
        <begin position="151"/>
        <end position="174"/>
    </location>
</feature>
<keyword evidence="7" id="KW-0807">Transducer</keyword>
<feature type="transmembrane region" description="Helical" evidence="8">
    <location>
        <begin position="6"/>
        <end position="25"/>
    </location>
</feature>
<gene>
    <name evidence="10" type="ORF">pdam_00018326</name>
</gene>
<evidence type="ECO:0000256" key="3">
    <source>
        <dbReference type="ARBA" id="ARBA00022989"/>
    </source>
</evidence>
<protein>
    <recommendedName>
        <fullName evidence="9">G-protein coupled receptors family 1 profile domain-containing protein</fullName>
    </recommendedName>
</protein>
<dbReference type="EMBL" id="RCHS01001947">
    <property type="protein sequence ID" value="RMX50444.1"/>
    <property type="molecule type" value="Genomic_DNA"/>
</dbReference>
<comment type="subcellular location">
    <subcellularLocation>
        <location evidence="1">Membrane</location>
        <topology evidence="1">Multi-pass membrane protein</topology>
    </subcellularLocation>
</comment>
<evidence type="ECO:0000256" key="2">
    <source>
        <dbReference type="ARBA" id="ARBA00022692"/>
    </source>
</evidence>
<dbReference type="GO" id="GO:0016020">
    <property type="term" value="C:membrane"/>
    <property type="evidence" value="ECO:0007669"/>
    <property type="project" value="UniProtKB-SubCell"/>
</dbReference>
<comment type="caution">
    <text evidence="10">The sequence shown here is derived from an EMBL/GenBank/DDBJ whole genome shotgun (WGS) entry which is preliminary data.</text>
</comment>
<keyword evidence="3 8" id="KW-1133">Transmembrane helix</keyword>